<evidence type="ECO:0000256" key="1">
    <source>
        <dbReference type="SAM" id="MobiDB-lite"/>
    </source>
</evidence>
<name>A0ABS7G4Z0_9BACT</name>
<dbReference type="InterPro" id="IPR050708">
    <property type="entry name" value="T6SS_VgrG/RHS"/>
</dbReference>
<dbReference type="PANTHER" id="PTHR32305:SF15">
    <property type="entry name" value="PROTEIN RHSA-RELATED"/>
    <property type="match status" value="1"/>
</dbReference>
<organism evidence="4 5">
    <name type="scientific">Chitinophaga rhizophila</name>
    <dbReference type="NCBI Taxonomy" id="2866212"/>
    <lineage>
        <taxon>Bacteria</taxon>
        <taxon>Pseudomonadati</taxon>
        <taxon>Bacteroidota</taxon>
        <taxon>Chitinophagia</taxon>
        <taxon>Chitinophagales</taxon>
        <taxon>Chitinophagaceae</taxon>
        <taxon>Chitinophaga</taxon>
    </lineage>
</organism>
<proteinExistence type="predicted"/>
<dbReference type="NCBIfam" id="TIGR03696">
    <property type="entry name" value="Rhs_assc_core"/>
    <property type="match status" value="1"/>
</dbReference>
<feature type="signal peptide" evidence="2">
    <location>
        <begin position="1"/>
        <end position="27"/>
    </location>
</feature>
<dbReference type="EMBL" id="JAICCF010000001">
    <property type="protein sequence ID" value="MBW8682702.1"/>
    <property type="molecule type" value="Genomic_DNA"/>
</dbReference>
<dbReference type="Pfam" id="PF20041">
    <property type="entry name" value="DUF6443"/>
    <property type="match status" value="1"/>
</dbReference>
<dbReference type="InterPro" id="IPR045619">
    <property type="entry name" value="DUF6443"/>
</dbReference>
<feature type="region of interest" description="Disordered" evidence="1">
    <location>
        <begin position="2789"/>
        <end position="2812"/>
    </location>
</feature>
<dbReference type="Gene3D" id="2.180.10.10">
    <property type="entry name" value="RHS repeat-associated core"/>
    <property type="match status" value="1"/>
</dbReference>
<feature type="domain" description="DUF6443" evidence="3">
    <location>
        <begin position="337"/>
        <end position="396"/>
    </location>
</feature>
<dbReference type="SUPFAM" id="SSF49899">
    <property type="entry name" value="Concanavalin A-like lectins/glucanases"/>
    <property type="match status" value="1"/>
</dbReference>
<dbReference type="RefSeq" id="WP_220247942.1">
    <property type="nucleotide sequence ID" value="NZ_JAICCF010000001.1"/>
</dbReference>
<feature type="chain" id="PRO_5046583063" description="DUF6443 domain-containing protein" evidence="2">
    <location>
        <begin position="28"/>
        <end position="2836"/>
    </location>
</feature>
<dbReference type="Proteomes" id="UP000812961">
    <property type="component" value="Unassembled WGS sequence"/>
</dbReference>
<evidence type="ECO:0000259" key="3">
    <source>
        <dbReference type="Pfam" id="PF20041"/>
    </source>
</evidence>
<comment type="caution">
    <text evidence="4">The sequence shown here is derived from an EMBL/GenBank/DDBJ whole genome shotgun (WGS) entry which is preliminary data.</text>
</comment>
<accession>A0ABS7G4Z0</accession>
<sequence length="2836" mass="316805">MRVVYAKILICLLCVAGFSATAGRVMAYNAVETYQHQIQGRLKKGDTLLLKDEKFDNTDFEWSKLHHRTVSNILTFGLFRDSGIVIPKAFKCEIDLKVEYWSQPGQAEPETKDHIKLWINYDPKAGVSYKDADVYRFMNGHRVKVTINDITSAELGSDYPAIFRLESQVIIERSYELDPGKRLVPEVFRQQIGRDGNSGISGVDTSKYDITLAWEKITGAEEYDLEWTFIDEESDNGGILDSQPANVSADVLKKMFRNNATRVTVPHEYYSISLVHNSRYLIVRIRPVQYQQNGYRQEFPWEYQIKEAGVIKSAVIELANSPWHESGKNWQYSAVYAEDGKKKEVVNYFDGSLRNRQTVTVNNSDNHAVVQESIYDEFGRPLASIMPVPLKGSVFKYYPGLHLVQKDSSYGFRHVYGNTAVCIGTPLALSNDTGAARYYSSRNEFLNDPQRPENKFIADAEGYPLSVTRYTGDNTNRVSVQGGVGPMFQPGAKGATRYFYGKPVQLELDRLFGNDVGYYTHYLKNVTIDGNGQISIAYVNASGKTIATALAGDNPDNMDALPSKQDTVHQTVTLMEREFTFDPSKLQIAATTTHVSTVEGPVMLRFDISRLVRVYSEKNVNICSNCYYEGRIYITDNCGNEIYNSKEPIKVGAILDSCMENAGIVSTTVNTKFTVGEYYIRFELGIPEDAISFYTKAYIRRNTNLKSEWSFINKSLLEKDFFACFNDCVTCKESLGERATFKQMVIARLTADSVAVSRYASVINPWIDSLYTALYNQCAALKLSCNTTPCDDLEDKMKMDVSPGGQYALFTAAGDVLEADMNVLYRNWRTVFQPLPSNSENYIKLQFELEDGHITSPYDSTFTLPLLVRYWNDEWAERFVKYHPEYCALQFCQDNATSYNWDNNLRDMATTVADIPIISGGATFKRDVVDWLAVKDPLFNGRENYRQLFINDLRNYSKNIAGINISGAAVKSLSEFVDYMLYCADFTGNTNINNIPSQQADNWNTCQPAAACRIVDREWGLYFEKYLELKGRYYQRLRDSSNYCGGFCAVGRPFSYDTAVCPEISHFVIEGMPSSCDGVRQNIKVRYLGGKLQRNITLNLYYPVEYDTAANTPKTLTIAAGQSEGQLCINSSVDVSSLRVLSTSCRNMAVGGGSDNQNSFDCSKVSVEISSVLNNGSARTFTLRYLGPQIPEGMSVIAFNDLGPVIRVFFTSSVSSFNLASPLTIEQIRTLQFEIQCNNGQPINTCPVGYQTKTSRIGAINYATPAITTDTVALKAMGEKALLDMISSNCEALADNWIKQLSGCPQVATDVTIQRRLKSKLMELCKLGGDIEHPNGASTLPGNKATVEGYRSFSDVIFGITGATPDMLCNSYLIDAPYPYDVKPQVVEQILTSTNPALCEQLGSLNAEYNAANTSDSFHIYLKKKYGKAMNISSAELALLQAGCTNCRYLLKEPVPMPVFLEKGAKGCITPAEFKQAMTALQSYFGNSLDSTHDNYEMVVANFYNSRFGFTLPFSSYKTYADTIAANTALTMLLCNRPVFANVTRDKYACLMVVIGDAVRTGRSLYRDYIDEEMRLFRKDYLAVCGSNKPTVLLKEPWQTYHYTLYYYDQSGNLIRTIPPEGVHPLDDTLAKQIAAAREVRDADCSEAIKPGNHTKESVLVSLTQAFDQSIDEAMEMWIYNAASGGSQVLATTGGKKYLFNICIDNGYLNFDIYRTNALSGGDADIVLSGHTTVSLSGVGQLSKWTHIVIQGTGLTTNNRTIYVNGTRCAAVTTPPTGACGWELRASSTGAVFPENLASLRHLRLYNHLLPEEIIAANAGVSCLSPSMSYTPAGRDSLVLWATFNIPTGSNGTAEARFAPIYPAHTLATSYAYHSLNGIQAQRTPDGGVSHFWNDMLGRMVVSQNEEQKIPTRGGVPGRQSYTIYDAQGRIVEVGEKLAGATYPDSVAFVSRESLTELYSNNGHQVTSTYYDVPVNQLNTDVAASQQNLRKRVAATAYREGTSGAPQQVTYYSYDQLGNVNTLWQQIQGLGVKKIDYQYDLVSGKVNKVGYQLGKNDRFLYGYEYDAENRLTKAVSGISALSADNWYIENAHTDAAYRYFLHGPLARTELGNTSLAQGVDYAYTLQGWLKGVNGNYLQPDKDMGTDGVKGTNRAYVARDAYAYALDYFEGDYKPIGAANPFPLSWIADSSAQAGVDLYNGNISRSTLALKNINDNKSVGYSYRYDQLNRLKAMLQHQLAPQATKWSALSAGTAYKEDITYDGNGNILSYLRNGGASRGETMDKLAYVYARDASGNLLHNRLLQVTDSVDNTAYTEDLKTQGPNNYLYDNIGNLVVDKQAGIDSVTWTVYGKIARIRKADGSLLQYGYDAAGNRVYKFFTSRDTIHRTWYVRDAQGNTLAVYGNKDGQSDIFWKEQQLYGSSRLGIWKPEMDVTQDSSYVRWTRWGLKEYELTNHLGNVLATISDKPLDSVSGGVWSHYEPEVLTAQDYYPFGMLQPDRKWSLGGYRYGFNGKENDNEVKGEANQQDYGMRVYDPRIGKFLSVDPLTKGYPWYTPYQFAGNTPIQAIDLDGEEELHYTLTKKDDGSASLKLTNITFLPNKNWFYKAFGVFNTRDEEPRIPERAVINYGDKKYYIGFSGSKGRGNEGAMEFFKSIRRNPNEVLYAVDNIFLDEGQSKSVEGFSMAVNTQNNTAMYGSLTDKAWYSRVMEDVRVFRVQGGQGDNQSQPRVLFGRDGKISIRGNEMLFVTLDDKAHQIYFYQKRGGAEAGVEIVSFEIPRSLANEIVNNAVPQRKGREFPNSPQISDPSKSRSAYGLPKAYIDKIRQRAIPGTGRREQPH</sequence>
<keyword evidence="5" id="KW-1185">Reference proteome</keyword>
<gene>
    <name evidence="4" type="ORF">K1Y79_00025</name>
</gene>
<feature type="compositionally biased region" description="Polar residues" evidence="1">
    <location>
        <begin position="2797"/>
        <end position="2808"/>
    </location>
</feature>
<evidence type="ECO:0000313" key="4">
    <source>
        <dbReference type="EMBL" id="MBW8682702.1"/>
    </source>
</evidence>
<reference evidence="4 5" key="1">
    <citation type="submission" date="2021-08" db="EMBL/GenBank/DDBJ databases">
        <title>The genome sequence of Chitinophaga sp. B61.</title>
        <authorList>
            <person name="Zhang X."/>
        </authorList>
    </citation>
    <scope>NUCLEOTIDE SEQUENCE [LARGE SCALE GENOMIC DNA]</scope>
    <source>
        <strain evidence="4 5">B61</strain>
    </source>
</reference>
<evidence type="ECO:0000256" key="2">
    <source>
        <dbReference type="SAM" id="SignalP"/>
    </source>
</evidence>
<dbReference type="InterPro" id="IPR022385">
    <property type="entry name" value="Rhs_assc_core"/>
</dbReference>
<dbReference type="PANTHER" id="PTHR32305">
    <property type="match status" value="1"/>
</dbReference>
<evidence type="ECO:0000313" key="5">
    <source>
        <dbReference type="Proteomes" id="UP000812961"/>
    </source>
</evidence>
<protein>
    <recommendedName>
        <fullName evidence="3">DUF6443 domain-containing protein</fullName>
    </recommendedName>
</protein>
<dbReference type="InterPro" id="IPR013320">
    <property type="entry name" value="ConA-like_dom_sf"/>
</dbReference>
<keyword evidence="2" id="KW-0732">Signal</keyword>